<evidence type="ECO:0000256" key="1">
    <source>
        <dbReference type="SAM" id="MobiDB-lite"/>
    </source>
</evidence>
<dbReference type="EMBL" id="JAQSIP010000002">
    <property type="protein sequence ID" value="MDD0837927.1"/>
    <property type="molecule type" value="Genomic_DNA"/>
</dbReference>
<proteinExistence type="predicted"/>
<dbReference type="Proteomes" id="UP001528673">
    <property type="component" value="Unassembled WGS sequence"/>
</dbReference>
<name>A0ABT5MV47_9BURK</name>
<comment type="caution">
    <text evidence="2">The sequence shown here is derived from an EMBL/GenBank/DDBJ whole genome shotgun (WGS) entry which is preliminary data.</text>
</comment>
<evidence type="ECO:0000313" key="3">
    <source>
        <dbReference type="Proteomes" id="UP001528673"/>
    </source>
</evidence>
<evidence type="ECO:0000313" key="2">
    <source>
        <dbReference type="EMBL" id="MDD0837927.1"/>
    </source>
</evidence>
<sequence>MAIRQSPPLNSQGRPPKPRELRRQQLRELEQYQRRREYPQPEVAPWKPLG</sequence>
<keyword evidence="3" id="KW-1185">Reference proteome</keyword>
<dbReference type="RefSeq" id="WP_273949255.1">
    <property type="nucleotide sequence ID" value="NZ_JAQSIP010000002.1"/>
</dbReference>
<feature type="compositionally biased region" description="Basic and acidic residues" evidence="1">
    <location>
        <begin position="17"/>
        <end position="39"/>
    </location>
</feature>
<feature type="region of interest" description="Disordered" evidence="1">
    <location>
        <begin position="1"/>
        <end position="50"/>
    </location>
</feature>
<accession>A0ABT5MV47</accession>
<gene>
    <name evidence="2" type="ORF">PSQ40_05015</name>
</gene>
<organism evidence="2 3">
    <name type="scientific">Curvibacter cyanobacteriorum</name>
    <dbReference type="NCBI Taxonomy" id="3026422"/>
    <lineage>
        <taxon>Bacteria</taxon>
        <taxon>Pseudomonadati</taxon>
        <taxon>Pseudomonadota</taxon>
        <taxon>Betaproteobacteria</taxon>
        <taxon>Burkholderiales</taxon>
        <taxon>Comamonadaceae</taxon>
        <taxon>Curvibacter</taxon>
    </lineage>
</organism>
<reference evidence="2 3" key="1">
    <citation type="submission" date="2023-02" db="EMBL/GenBank/DDBJ databases">
        <title>Bacterial whole genomic sequence of Curvibacter sp. HBC61.</title>
        <authorList>
            <person name="Le V."/>
            <person name="Ko S.-R."/>
            <person name="Ahn C.-Y."/>
            <person name="Oh H.-M."/>
        </authorList>
    </citation>
    <scope>NUCLEOTIDE SEQUENCE [LARGE SCALE GENOMIC DNA]</scope>
    <source>
        <strain evidence="2 3">HBC61</strain>
    </source>
</reference>
<protein>
    <submittedName>
        <fullName evidence="2">Uncharacterized protein</fullName>
    </submittedName>
</protein>